<name>A0A0C5VNW0_9GAMM</name>
<proteinExistence type="predicted"/>
<keyword evidence="2" id="KW-1185">Reference proteome</keyword>
<accession>A0A0C5VNW0</accession>
<evidence type="ECO:0000313" key="2">
    <source>
        <dbReference type="Proteomes" id="UP000032266"/>
    </source>
</evidence>
<sequence length="60" mass="6950">MLIKGKALSLKSLSAFFELHLIAGQIWLNEEHQGTRFAQAISKWFSAREDEKQQRCCAFH</sequence>
<reference evidence="1 2" key="1">
    <citation type="submission" date="2014-01" db="EMBL/GenBank/DDBJ databases">
        <title>Full genme sequencing of cellulolytic bacterium Gynuella sunshinyii YC6258T gen. nov., sp. nov.</title>
        <authorList>
            <person name="Khan H."/>
            <person name="Chung E.J."/>
            <person name="Chung Y.R."/>
        </authorList>
    </citation>
    <scope>NUCLEOTIDE SEQUENCE [LARGE SCALE GENOMIC DNA]</scope>
    <source>
        <strain evidence="1 2">YC6258</strain>
    </source>
</reference>
<organism evidence="1 2">
    <name type="scientific">Gynuella sunshinyii YC6258</name>
    <dbReference type="NCBI Taxonomy" id="1445510"/>
    <lineage>
        <taxon>Bacteria</taxon>
        <taxon>Pseudomonadati</taxon>
        <taxon>Pseudomonadota</taxon>
        <taxon>Gammaproteobacteria</taxon>
        <taxon>Oceanospirillales</taxon>
        <taxon>Saccharospirillaceae</taxon>
        <taxon>Gynuella</taxon>
    </lineage>
</organism>
<dbReference type="Proteomes" id="UP000032266">
    <property type="component" value="Chromosome"/>
</dbReference>
<dbReference type="EMBL" id="CP007142">
    <property type="protein sequence ID" value="AJQ96362.1"/>
    <property type="molecule type" value="Genomic_DNA"/>
</dbReference>
<evidence type="ECO:0000313" key="1">
    <source>
        <dbReference type="EMBL" id="AJQ96362.1"/>
    </source>
</evidence>
<dbReference type="AlphaFoldDB" id="A0A0C5VNW0"/>
<gene>
    <name evidence="1" type="ORF">YC6258_04328</name>
</gene>
<dbReference type="HOGENOM" id="CLU_2935066_0_0_6"/>
<protein>
    <submittedName>
        <fullName evidence="1">Uncharacterized protein</fullName>
    </submittedName>
</protein>
<dbReference type="KEGG" id="gsn:YC6258_04328"/>